<evidence type="ECO:0000313" key="1">
    <source>
        <dbReference type="EMBL" id="QDV34140.1"/>
    </source>
</evidence>
<organism evidence="1 2">
    <name type="scientific">Tautonia plasticadhaerens</name>
    <dbReference type="NCBI Taxonomy" id="2527974"/>
    <lineage>
        <taxon>Bacteria</taxon>
        <taxon>Pseudomonadati</taxon>
        <taxon>Planctomycetota</taxon>
        <taxon>Planctomycetia</taxon>
        <taxon>Isosphaerales</taxon>
        <taxon>Isosphaeraceae</taxon>
        <taxon>Tautonia</taxon>
    </lineage>
</organism>
<name>A0A518GZX4_9BACT</name>
<dbReference type="AlphaFoldDB" id="A0A518GZX4"/>
<dbReference type="RefSeq" id="WP_145268816.1">
    <property type="nucleotide sequence ID" value="NZ_CP036426.1"/>
</dbReference>
<evidence type="ECO:0000313" key="2">
    <source>
        <dbReference type="Proteomes" id="UP000317835"/>
    </source>
</evidence>
<sequence>MPVNIYRVTPEGQKNEPIAWLCDDDWRLLEQSEELEAWLAEQGPTLKPAHYVADIGFAPRRDAMGGGAALSPELMRMMADLGMYLFLSEYPADDEP</sequence>
<dbReference type="Proteomes" id="UP000317835">
    <property type="component" value="Chromosome"/>
</dbReference>
<protein>
    <submittedName>
        <fullName evidence="1">Uncharacterized protein</fullName>
    </submittedName>
</protein>
<reference evidence="1 2" key="1">
    <citation type="submission" date="2019-02" db="EMBL/GenBank/DDBJ databases">
        <title>Deep-cultivation of Planctomycetes and their phenomic and genomic characterization uncovers novel biology.</title>
        <authorList>
            <person name="Wiegand S."/>
            <person name="Jogler M."/>
            <person name="Boedeker C."/>
            <person name="Pinto D."/>
            <person name="Vollmers J."/>
            <person name="Rivas-Marin E."/>
            <person name="Kohn T."/>
            <person name="Peeters S.H."/>
            <person name="Heuer A."/>
            <person name="Rast P."/>
            <person name="Oberbeckmann S."/>
            <person name="Bunk B."/>
            <person name="Jeske O."/>
            <person name="Meyerdierks A."/>
            <person name="Storesund J.E."/>
            <person name="Kallscheuer N."/>
            <person name="Luecker S."/>
            <person name="Lage O.M."/>
            <person name="Pohl T."/>
            <person name="Merkel B.J."/>
            <person name="Hornburger P."/>
            <person name="Mueller R.-W."/>
            <person name="Bruemmer F."/>
            <person name="Labrenz M."/>
            <person name="Spormann A.M."/>
            <person name="Op den Camp H."/>
            <person name="Overmann J."/>
            <person name="Amann R."/>
            <person name="Jetten M.S.M."/>
            <person name="Mascher T."/>
            <person name="Medema M.H."/>
            <person name="Devos D.P."/>
            <person name="Kaster A.-K."/>
            <person name="Ovreas L."/>
            <person name="Rohde M."/>
            <person name="Galperin M.Y."/>
            <person name="Jogler C."/>
        </authorList>
    </citation>
    <scope>NUCLEOTIDE SEQUENCE [LARGE SCALE GENOMIC DNA]</scope>
    <source>
        <strain evidence="1 2">ElP</strain>
    </source>
</reference>
<dbReference type="EMBL" id="CP036426">
    <property type="protein sequence ID" value="QDV34140.1"/>
    <property type="molecule type" value="Genomic_DNA"/>
</dbReference>
<dbReference type="KEGG" id="tpla:ElP_20230"/>
<dbReference type="OrthoDB" id="6313877at2"/>
<keyword evidence="2" id="KW-1185">Reference proteome</keyword>
<accession>A0A518GZX4</accession>
<gene>
    <name evidence="1" type="ORF">ElP_20230</name>
</gene>
<proteinExistence type="predicted"/>